<gene>
    <name evidence="1" type="ORF">FSB_LOCUS44095</name>
</gene>
<proteinExistence type="predicted"/>
<organism evidence="1">
    <name type="scientific">Fagus sylvatica</name>
    <name type="common">Beechnut</name>
    <dbReference type="NCBI Taxonomy" id="28930"/>
    <lineage>
        <taxon>Eukaryota</taxon>
        <taxon>Viridiplantae</taxon>
        <taxon>Streptophyta</taxon>
        <taxon>Embryophyta</taxon>
        <taxon>Tracheophyta</taxon>
        <taxon>Spermatophyta</taxon>
        <taxon>Magnoliopsida</taxon>
        <taxon>eudicotyledons</taxon>
        <taxon>Gunneridae</taxon>
        <taxon>Pentapetalae</taxon>
        <taxon>rosids</taxon>
        <taxon>fabids</taxon>
        <taxon>Fagales</taxon>
        <taxon>Fagaceae</taxon>
        <taxon>Fagus</taxon>
    </lineage>
</organism>
<protein>
    <recommendedName>
        <fullName evidence="2">Reverse transcriptase zinc-binding domain-containing protein</fullName>
    </recommendedName>
</protein>
<dbReference type="AlphaFoldDB" id="A0A2N9HWV9"/>
<name>A0A2N9HWV9_FAGSY</name>
<evidence type="ECO:0008006" key="2">
    <source>
        <dbReference type="Google" id="ProtNLM"/>
    </source>
</evidence>
<accession>A0A2N9HWV9</accession>
<reference evidence="1" key="1">
    <citation type="submission" date="2018-02" db="EMBL/GenBank/DDBJ databases">
        <authorList>
            <person name="Cohen D.B."/>
            <person name="Kent A.D."/>
        </authorList>
    </citation>
    <scope>NUCLEOTIDE SEQUENCE</scope>
</reference>
<dbReference type="EMBL" id="OIVN01004235">
    <property type="protein sequence ID" value="SPD16213.1"/>
    <property type="molecule type" value="Genomic_DNA"/>
</dbReference>
<evidence type="ECO:0000313" key="1">
    <source>
        <dbReference type="EMBL" id="SPD16213.1"/>
    </source>
</evidence>
<sequence>MEQFVALLLWRFGDKEGGIIELSWGWMWWFGREENLRRVKRVGGGWLVFKNLMLWALEGDHGGSGSFLSTYWLVPSLGDRILFWQPWCGVTPLKSLFPVLFSCSSDKLL</sequence>